<accession>A0AAW0NTS8</accession>
<dbReference type="EMBL" id="JBBPFD010000012">
    <property type="protein sequence ID" value="KAK7905135.1"/>
    <property type="molecule type" value="Genomic_DNA"/>
</dbReference>
<evidence type="ECO:0000313" key="1">
    <source>
        <dbReference type="EMBL" id="KAK7905135.1"/>
    </source>
</evidence>
<keyword evidence="2" id="KW-1185">Reference proteome</keyword>
<protein>
    <submittedName>
        <fullName evidence="1">Uncharacterized protein</fullName>
    </submittedName>
</protein>
<evidence type="ECO:0000313" key="2">
    <source>
        <dbReference type="Proteomes" id="UP001460270"/>
    </source>
</evidence>
<proteinExistence type="predicted"/>
<organism evidence="1 2">
    <name type="scientific">Mugilogobius chulae</name>
    <name type="common">yellowstripe goby</name>
    <dbReference type="NCBI Taxonomy" id="88201"/>
    <lineage>
        <taxon>Eukaryota</taxon>
        <taxon>Metazoa</taxon>
        <taxon>Chordata</taxon>
        <taxon>Craniata</taxon>
        <taxon>Vertebrata</taxon>
        <taxon>Euteleostomi</taxon>
        <taxon>Actinopterygii</taxon>
        <taxon>Neopterygii</taxon>
        <taxon>Teleostei</taxon>
        <taxon>Neoteleostei</taxon>
        <taxon>Acanthomorphata</taxon>
        <taxon>Gobiaria</taxon>
        <taxon>Gobiiformes</taxon>
        <taxon>Gobioidei</taxon>
        <taxon>Gobiidae</taxon>
        <taxon>Gobionellinae</taxon>
        <taxon>Mugilogobius</taxon>
    </lineage>
</organism>
<sequence length="57" mass="6531">MEQPQSKTKEEAETANTCPVDRTTFTVIHQRRRTGGVILKKIKVTPPKPAEELERRV</sequence>
<dbReference type="AlphaFoldDB" id="A0AAW0NTS8"/>
<name>A0AAW0NTS8_9GOBI</name>
<reference evidence="2" key="1">
    <citation type="submission" date="2024-04" db="EMBL/GenBank/DDBJ databases">
        <title>Salinicola lusitanus LLJ914,a marine bacterium isolated from the Okinawa Trough.</title>
        <authorList>
            <person name="Li J."/>
        </authorList>
    </citation>
    <scope>NUCLEOTIDE SEQUENCE [LARGE SCALE GENOMIC DNA]</scope>
</reference>
<gene>
    <name evidence="1" type="ORF">WMY93_017742</name>
</gene>
<comment type="caution">
    <text evidence="1">The sequence shown here is derived from an EMBL/GenBank/DDBJ whole genome shotgun (WGS) entry which is preliminary data.</text>
</comment>
<dbReference type="Proteomes" id="UP001460270">
    <property type="component" value="Unassembled WGS sequence"/>
</dbReference>